<dbReference type="OrthoDB" id="1921870at2759"/>
<reference evidence="2 3" key="1">
    <citation type="journal article" date="2019" name="Plant Biotechnol. J.">
        <title>The red bayberry genome and genetic basis of sex determination.</title>
        <authorList>
            <person name="Jia H.M."/>
            <person name="Jia H.J."/>
            <person name="Cai Q.L."/>
            <person name="Wang Y."/>
            <person name="Zhao H.B."/>
            <person name="Yang W.F."/>
            <person name="Wang G.Y."/>
            <person name="Li Y.H."/>
            <person name="Zhan D.L."/>
            <person name="Shen Y.T."/>
            <person name="Niu Q.F."/>
            <person name="Chang L."/>
            <person name="Qiu J."/>
            <person name="Zhao L."/>
            <person name="Xie H.B."/>
            <person name="Fu W.Y."/>
            <person name="Jin J."/>
            <person name="Li X.W."/>
            <person name="Jiao Y."/>
            <person name="Zhou C.C."/>
            <person name="Tu T."/>
            <person name="Chai C.Y."/>
            <person name="Gao J.L."/>
            <person name="Fan L.J."/>
            <person name="van de Weg E."/>
            <person name="Wang J.Y."/>
            <person name="Gao Z.S."/>
        </authorList>
    </citation>
    <scope>NUCLEOTIDE SEQUENCE [LARGE SCALE GENOMIC DNA]</scope>
    <source>
        <tissue evidence="2">Leaves</tissue>
    </source>
</reference>
<keyword evidence="3" id="KW-1185">Reference proteome</keyword>
<protein>
    <submittedName>
        <fullName evidence="2">Uncharacterized protein</fullName>
    </submittedName>
</protein>
<sequence>MEALQLQHESEGRSFTEVEIFTDVLGMKAGYVRQVGSSSLMTSVDLARRLEEARMKIEEMMARQKEYNKVVLKQAKMEKVM</sequence>
<feature type="coiled-coil region" evidence="1">
    <location>
        <begin position="43"/>
        <end position="70"/>
    </location>
</feature>
<evidence type="ECO:0000313" key="2">
    <source>
        <dbReference type="EMBL" id="KAB1217444.1"/>
    </source>
</evidence>
<dbReference type="AlphaFoldDB" id="A0A6A1VWU0"/>
<dbReference type="EMBL" id="RXIC02000022">
    <property type="protein sequence ID" value="KAB1217444.1"/>
    <property type="molecule type" value="Genomic_DNA"/>
</dbReference>
<evidence type="ECO:0000256" key="1">
    <source>
        <dbReference type="SAM" id="Coils"/>
    </source>
</evidence>
<gene>
    <name evidence="2" type="ORF">CJ030_MR4G018359</name>
</gene>
<keyword evidence="1" id="KW-0175">Coiled coil</keyword>
<name>A0A6A1VWU0_9ROSI</name>
<dbReference type="Proteomes" id="UP000516437">
    <property type="component" value="Chromosome 4"/>
</dbReference>
<accession>A0A6A1VWU0</accession>
<evidence type="ECO:0000313" key="3">
    <source>
        <dbReference type="Proteomes" id="UP000516437"/>
    </source>
</evidence>
<organism evidence="2 3">
    <name type="scientific">Morella rubra</name>
    <name type="common">Chinese bayberry</name>
    <dbReference type="NCBI Taxonomy" id="262757"/>
    <lineage>
        <taxon>Eukaryota</taxon>
        <taxon>Viridiplantae</taxon>
        <taxon>Streptophyta</taxon>
        <taxon>Embryophyta</taxon>
        <taxon>Tracheophyta</taxon>
        <taxon>Spermatophyta</taxon>
        <taxon>Magnoliopsida</taxon>
        <taxon>eudicotyledons</taxon>
        <taxon>Gunneridae</taxon>
        <taxon>Pentapetalae</taxon>
        <taxon>rosids</taxon>
        <taxon>fabids</taxon>
        <taxon>Fagales</taxon>
        <taxon>Myricaceae</taxon>
        <taxon>Morella</taxon>
    </lineage>
</organism>
<comment type="caution">
    <text evidence="2">The sequence shown here is derived from an EMBL/GenBank/DDBJ whole genome shotgun (WGS) entry which is preliminary data.</text>
</comment>
<proteinExistence type="predicted"/>